<dbReference type="Proteomes" id="UP001152759">
    <property type="component" value="Chromosome 4"/>
</dbReference>
<dbReference type="Pfam" id="PF13023">
    <property type="entry name" value="HD_3"/>
    <property type="match status" value="1"/>
</dbReference>
<organism evidence="15 16">
    <name type="scientific">Bemisia tabaci</name>
    <name type="common">Sweetpotato whitefly</name>
    <name type="synonym">Aleurodes tabaci</name>
    <dbReference type="NCBI Taxonomy" id="7038"/>
    <lineage>
        <taxon>Eukaryota</taxon>
        <taxon>Metazoa</taxon>
        <taxon>Ecdysozoa</taxon>
        <taxon>Arthropoda</taxon>
        <taxon>Hexapoda</taxon>
        <taxon>Insecta</taxon>
        <taxon>Pterygota</taxon>
        <taxon>Neoptera</taxon>
        <taxon>Paraneoptera</taxon>
        <taxon>Hemiptera</taxon>
        <taxon>Sternorrhyncha</taxon>
        <taxon>Aleyrodoidea</taxon>
        <taxon>Aleyrodidae</taxon>
        <taxon>Aleyrodinae</taxon>
        <taxon>Bemisia</taxon>
    </lineage>
</organism>
<evidence type="ECO:0000256" key="1">
    <source>
        <dbReference type="ARBA" id="ARBA00001638"/>
    </source>
</evidence>
<dbReference type="SMART" id="SM00471">
    <property type="entry name" value="HDc"/>
    <property type="match status" value="1"/>
</dbReference>
<dbReference type="GO" id="GO:0009159">
    <property type="term" value="P:deoxyribonucleoside monophosphate catabolic process"/>
    <property type="evidence" value="ECO:0007669"/>
    <property type="project" value="UniProtKB-ARBA"/>
</dbReference>
<name>A0A9P0ADT9_BEMTA</name>
<dbReference type="AlphaFoldDB" id="A0A9P0ADT9"/>
<evidence type="ECO:0000256" key="3">
    <source>
        <dbReference type="ARBA" id="ARBA00001941"/>
    </source>
</evidence>
<keyword evidence="16" id="KW-1185">Reference proteome</keyword>
<dbReference type="PANTHER" id="PTHR11845:SF13">
    <property type="entry name" value="5'-DEOXYNUCLEOTIDASE HDDC2"/>
    <property type="match status" value="1"/>
</dbReference>
<dbReference type="GO" id="GO:0002953">
    <property type="term" value="F:5'-deoxynucleotidase activity"/>
    <property type="evidence" value="ECO:0007669"/>
    <property type="project" value="UniProtKB-EC"/>
</dbReference>
<sequence>MTELNTQICTPASTLEFLEEIGKLKHLKRTGWVLRKVDDPETVSGHMYRMATMTFLIDDASELDKNKCMQMALIHDMAECIVGDLTPYCGVSPSEKHQREDDAMTLLSKLVPQPQGQNMLNLFKEYESQISKEAKFVKELDRLDMILQAFEYEKMHKSPKKYEEFFDSTLDKITHPLLVPIKEELLLQRSKFQ</sequence>
<dbReference type="EMBL" id="OU963865">
    <property type="protein sequence ID" value="CAH0389418.1"/>
    <property type="molecule type" value="Genomic_DNA"/>
</dbReference>
<evidence type="ECO:0000256" key="8">
    <source>
        <dbReference type="ARBA" id="ARBA00012964"/>
    </source>
</evidence>
<dbReference type="GO" id="GO:0046872">
    <property type="term" value="F:metal ion binding"/>
    <property type="evidence" value="ECO:0007669"/>
    <property type="project" value="UniProtKB-KW"/>
</dbReference>
<evidence type="ECO:0000256" key="6">
    <source>
        <dbReference type="ARBA" id="ARBA00009999"/>
    </source>
</evidence>
<proteinExistence type="inferred from homology"/>
<evidence type="ECO:0000259" key="14">
    <source>
        <dbReference type="SMART" id="SM00471"/>
    </source>
</evidence>
<comment type="catalytic activity">
    <reaction evidence="1">
        <text>a 2'-deoxyribonucleoside 5'-phosphate + H2O = a 2'-deoxyribonucleoside + phosphate</text>
        <dbReference type="Rhea" id="RHEA:36167"/>
        <dbReference type="ChEBI" id="CHEBI:15377"/>
        <dbReference type="ChEBI" id="CHEBI:18274"/>
        <dbReference type="ChEBI" id="CHEBI:43474"/>
        <dbReference type="ChEBI" id="CHEBI:65317"/>
        <dbReference type="EC" id="3.1.3.89"/>
    </reaction>
</comment>
<dbReference type="InterPro" id="IPR003607">
    <property type="entry name" value="HD/PDEase_dom"/>
</dbReference>
<dbReference type="InterPro" id="IPR039356">
    <property type="entry name" value="YfbR/HDDC2"/>
</dbReference>
<evidence type="ECO:0000256" key="11">
    <source>
        <dbReference type="ARBA" id="ARBA00022801"/>
    </source>
</evidence>
<evidence type="ECO:0000256" key="13">
    <source>
        <dbReference type="ARBA" id="ARBA00032735"/>
    </source>
</evidence>
<evidence type="ECO:0000256" key="2">
    <source>
        <dbReference type="ARBA" id="ARBA00001936"/>
    </source>
</evidence>
<keyword evidence="10" id="KW-0479">Metal-binding</keyword>
<comment type="subunit">
    <text evidence="7">Homodimer.</text>
</comment>
<dbReference type="FunFam" id="1.10.3210.10:FF:000011">
    <property type="entry name" value="HD domain-containing protein 2"/>
    <property type="match status" value="1"/>
</dbReference>
<dbReference type="InterPro" id="IPR006674">
    <property type="entry name" value="HD_domain"/>
</dbReference>
<evidence type="ECO:0000256" key="10">
    <source>
        <dbReference type="ARBA" id="ARBA00022723"/>
    </source>
</evidence>
<dbReference type="SUPFAM" id="SSF109604">
    <property type="entry name" value="HD-domain/PDEase-like"/>
    <property type="match status" value="1"/>
</dbReference>
<comment type="function">
    <text evidence="5">Catalyzes the dephosphorylation of the nucleoside 5'-monophosphates deoxyadenosine monophosphate (dAMP), deoxycytidine monophosphate (dCMP), deoxyguanosine monophosphate (dGMP) and deoxythymidine monophosphate (dTMP).</text>
</comment>
<evidence type="ECO:0000256" key="12">
    <source>
        <dbReference type="ARBA" id="ARBA00022842"/>
    </source>
</evidence>
<keyword evidence="12" id="KW-0460">Magnesium</keyword>
<comment type="cofactor">
    <cofactor evidence="4">
        <name>Mg(2+)</name>
        <dbReference type="ChEBI" id="CHEBI:18420"/>
    </cofactor>
</comment>
<reference evidence="15" key="1">
    <citation type="submission" date="2021-12" db="EMBL/GenBank/DDBJ databases">
        <authorList>
            <person name="King R."/>
        </authorList>
    </citation>
    <scope>NUCLEOTIDE SEQUENCE</scope>
</reference>
<dbReference type="KEGG" id="btab:109034127"/>
<accession>A0A9P0ADT9</accession>
<evidence type="ECO:0000256" key="7">
    <source>
        <dbReference type="ARBA" id="ARBA00011738"/>
    </source>
</evidence>
<comment type="cofactor">
    <cofactor evidence="2">
        <name>Mn(2+)</name>
        <dbReference type="ChEBI" id="CHEBI:29035"/>
    </cofactor>
</comment>
<dbReference type="PANTHER" id="PTHR11845">
    <property type="entry name" value="5'-DEOXYNUCLEOTIDASE HDDC2"/>
    <property type="match status" value="1"/>
</dbReference>
<evidence type="ECO:0000313" key="15">
    <source>
        <dbReference type="EMBL" id="CAH0389418.1"/>
    </source>
</evidence>
<dbReference type="GO" id="GO:0005737">
    <property type="term" value="C:cytoplasm"/>
    <property type="evidence" value="ECO:0007669"/>
    <property type="project" value="TreeGrafter"/>
</dbReference>
<evidence type="ECO:0000256" key="4">
    <source>
        <dbReference type="ARBA" id="ARBA00001946"/>
    </source>
</evidence>
<evidence type="ECO:0000313" key="16">
    <source>
        <dbReference type="Proteomes" id="UP001152759"/>
    </source>
</evidence>
<evidence type="ECO:0000256" key="9">
    <source>
        <dbReference type="ARBA" id="ARBA00015933"/>
    </source>
</evidence>
<protein>
    <recommendedName>
        <fullName evidence="9">5'-deoxynucleotidase HDDC2</fullName>
        <ecNumber evidence="8">3.1.3.89</ecNumber>
    </recommendedName>
    <alternativeName>
        <fullName evidence="13">HD domain-containing protein 2</fullName>
    </alternativeName>
</protein>
<keyword evidence="11" id="KW-0378">Hydrolase</keyword>
<evidence type="ECO:0000256" key="5">
    <source>
        <dbReference type="ARBA" id="ARBA00004074"/>
    </source>
</evidence>
<dbReference type="Gene3D" id="1.10.3210.10">
    <property type="entry name" value="Hypothetical protein af1432"/>
    <property type="match status" value="1"/>
</dbReference>
<comment type="cofactor">
    <cofactor evidence="3">
        <name>Co(2+)</name>
        <dbReference type="ChEBI" id="CHEBI:48828"/>
    </cofactor>
</comment>
<dbReference type="EC" id="3.1.3.89" evidence="8"/>
<feature type="domain" description="HD/PDEase" evidence="14">
    <location>
        <begin position="39"/>
        <end position="155"/>
    </location>
</feature>
<gene>
    <name evidence="15" type="ORF">BEMITA_LOCUS8248</name>
</gene>
<comment type="similarity">
    <text evidence="6">Belongs to the HDDC2 family.</text>
</comment>